<gene>
    <name evidence="2" type="ORF">PoB_001681500</name>
</gene>
<organism evidence="2 3">
    <name type="scientific">Plakobranchus ocellatus</name>
    <dbReference type="NCBI Taxonomy" id="259542"/>
    <lineage>
        <taxon>Eukaryota</taxon>
        <taxon>Metazoa</taxon>
        <taxon>Spiralia</taxon>
        <taxon>Lophotrochozoa</taxon>
        <taxon>Mollusca</taxon>
        <taxon>Gastropoda</taxon>
        <taxon>Heterobranchia</taxon>
        <taxon>Euthyneura</taxon>
        <taxon>Panpulmonata</taxon>
        <taxon>Sacoglossa</taxon>
        <taxon>Placobranchoidea</taxon>
        <taxon>Plakobranchidae</taxon>
        <taxon>Plakobranchus</taxon>
    </lineage>
</organism>
<keyword evidence="3" id="KW-1185">Reference proteome</keyword>
<comment type="caution">
    <text evidence="2">The sequence shown here is derived from an EMBL/GenBank/DDBJ whole genome shotgun (WGS) entry which is preliminary data.</text>
</comment>
<reference evidence="2 3" key="1">
    <citation type="journal article" date="2021" name="Elife">
        <title>Chloroplast acquisition without the gene transfer in kleptoplastic sea slugs, Plakobranchus ocellatus.</title>
        <authorList>
            <person name="Maeda T."/>
            <person name="Takahashi S."/>
            <person name="Yoshida T."/>
            <person name="Shimamura S."/>
            <person name="Takaki Y."/>
            <person name="Nagai Y."/>
            <person name="Toyoda A."/>
            <person name="Suzuki Y."/>
            <person name="Arimoto A."/>
            <person name="Ishii H."/>
            <person name="Satoh N."/>
            <person name="Nishiyama T."/>
            <person name="Hasebe M."/>
            <person name="Maruyama T."/>
            <person name="Minagawa J."/>
            <person name="Obokata J."/>
            <person name="Shigenobu S."/>
        </authorList>
    </citation>
    <scope>NUCLEOTIDE SEQUENCE [LARGE SCALE GENOMIC DNA]</scope>
</reference>
<protein>
    <submittedName>
        <fullName evidence="2">Uncharacterized protein</fullName>
    </submittedName>
</protein>
<feature type="compositionally biased region" description="Polar residues" evidence="1">
    <location>
        <begin position="31"/>
        <end position="45"/>
    </location>
</feature>
<dbReference type="Proteomes" id="UP000735302">
    <property type="component" value="Unassembled WGS sequence"/>
</dbReference>
<dbReference type="AlphaFoldDB" id="A0AAV3Z6X6"/>
<name>A0AAV3Z6X6_9GAST</name>
<evidence type="ECO:0000256" key="1">
    <source>
        <dbReference type="SAM" id="MobiDB-lite"/>
    </source>
</evidence>
<feature type="region of interest" description="Disordered" evidence="1">
    <location>
        <begin position="14"/>
        <end position="47"/>
    </location>
</feature>
<evidence type="ECO:0000313" key="2">
    <source>
        <dbReference type="EMBL" id="GFN90309.1"/>
    </source>
</evidence>
<proteinExistence type="predicted"/>
<sequence length="119" mass="14101">MKCGGRNHFAKVCHTKPHTEGQRKSKPKYNQKPTNWRSSNQNTRGKQIHEVTDDARETFFIDTVKKKTSEPWRILLSITHLVDDKKTCRFQNRYWRRCKHNKQANLVITGETTTVGRKY</sequence>
<accession>A0AAV3Z6X6</accession>
<evidence type="ECO:0000313" key="3">
    <source>
        <dbReference type="Proteomes" id="UP000735302"/>
    </source>
</evidence>
<dbReference type="EMBL" id="BLXT01002015">
    <property type="protein sequence ID" value="GFN90309.1"/>
    <property type="molecule type" value="Genomic_DNA"/>
</dbReference>